<protein>
    <submittedName>
        <fullName evidence="1">Uncharacterized protein</fullName>
    </submittedName>
</protein>
<dbReference type="AlphaFoldDB" id="A0A507D1N3"/>
<evidence type="ECO:0000313" key="1">
    <source>
        <dbReference type="EMBL" id="TPX45201.1"/>
    </source>
</evidence>
<keyword evidence="2" id="KW-1185">Reference proteome</keyword>
<name>A0A507D1N3_9FUNG</name>
<accession>A0A507D1N3</accession>
<organism evidence="1 2">
    <name type="scientific">Synchytrium endobioticum</name>
    <dbReference type="NCBI Taxonomy" id="286115"/>
    <lineage>
        <taxon>Eukaryota</taxon>
        <taxon>Fungi</taxon>
        <taxon>Fungi incertae sedis</taxon>
        <taxon>Chytridiomycota</taxon>
        <taxon>Chytridiomycota incertae sedis</taxon>
        <taxon>Chytridiomycetes</taxon>
        <taxon>Synchytriales</taxon>
        <taxon>Synchytriaceae</taxon>
        <taxon>Synchytrium</taxon>
    </lineage>
</organism>
<reference evidence="1 2" key="1">
    <citation type="journal article" date="2019" name="Sci. Rep.">
        <title>Comparative genomics of chytrid fungi reveal insights into the obligate biotrophic and pathogenic lifestyle of Synchytrium endobioticum.</title>
        <authorList>
            <person name="van de Vossenberg B.T.L.H."/>
            <person name="Warris S."/>
            <person name="Nguyen H.D.T."/>
            <person name="van Gent-Pelzer M.P.E."/>
            <person name="Joly D.L."/>
            <person name="van de Geest H.C."/>
            <person name="Bonants P.J.M."/>
            <person name="Smith D.S."/>
            <person name="Levesque C.A."/>
            <person name="van der Lee T.A.J."/>
        </authorList>
    </citation>
    <scope>NUCLEOTIDE SEQUENCE [LARGE SCALE GENOMIC DNA]</scope>
    <source>
        <strain evidence="1 2">MB42</strain>
    </source>
</reference>
<proteinExistence type="predicted"/>
<sequence>MIVLTSAPVGQCNEAEILIYRLNNRKGDVYKQKYVFGGFESLIYKVSRNVYPESLDETINGILEDLLEGSGFTGAQLSQPLPNSMNSLQIRVARTTLTPVTARPTWKNGRNLRFSTALRLLQHLAGYKSMARLSSETGCGLNV</sequence>
<dbReference type="Proteomes" id="UP000317494">
    <property type="component" value="Unassembled WGS sequence"/>
</dbReference>
<dbReference type="EMBL" id="QEAN01000158">
    <property type="protein sequence ID" value="TPX45201.1"/>
    <property type="molecule type" value="Genomic_DNA"/>
</dbReference>
<evidence type="ECO:0000313" key="2">
    <source>
        <dbReference type="Proteomes" id="UP000317494"/>
    </source>
</evidence>
<gene>
    <name evidence="1" type="ORF">SeMB42_g04083</name>
</gene>
<dbReference type="VEuPathDB" id="FungiDB:SeMB42_g04083"/>
<comment type="caution">
    <text evidence="1">The sequence shown here is derived from an EMBL/GenBank/DDBJ whole genome shotgun (WGS) entry which is preliminary data.</text>
</comment>